<evidence type="ECO:0000313" key="3">
    <source>
        <dbReference type="Proteomes" id="UP001632037"/>
    </source>
</evidence>
<dbReference type="Proteomes" id="UP001632037">
    <property type="component" value="Unassembled WGS sequence"/>
</dbReference>
<dbReference type="InterPro" id="IPR012337">
    <property type="entry name" value="RNaseH-like_sf"/>
</dbReference>
<keyword evidence="3" id="KW-1185">Reference proteome</keyword>
<reference evidence="2 3" key="1">
    <citation type="submission" date="2024-09" db="EMBL/GenBank/DDBJ databases">
        <title>Genome sequencing and assembly of Phytophthora oleae, isolate VK10A, causative agent of rot of olive drupes.</title>
        <authorList>
            <person name="Conti Taguali S."/>
            <person name="Riolo M."/>
            <person name="La Spada F."/>
            <person name="Cacciola S.O."/>
            <person name="Dionisio G."/>
        </authorList>
    </citation>
    <scope>NUCLEOTIDE SEQUENCE [LARGE SCALE GENOMIC DNA]</scope>
    <source>
        <strain evidence="2 3">VK10A</strain>
    </source>
</reference>
<feature type="domain" description="Piwi" evidence="1">
    <location>
        <begin position="1"/>
        <end position="134"/>
    </location>
</feature>
<dbReference type="PANTHER" id="PTHR22891">
    <property type="entry name" value="EUKARYOTIC TRANSLATION INITIATION FACTOR 2C"/>
    <property type="match status" value="1"/>
</dbReference>
<dbReference type="InterPro" id="IPR003165">
    <property type="entry name" value="Piwi"/>
</dbReference>
<dbReference type="PROSITE" id="PS50822">
    <property type="entry name" value="PIWI"/>
    <property type="match status" value="1"/>
</dbReference>
<dbReference type="Gene3D" id="3.30.420.10">
    <property type="entry name" value="Ribonuclease H-like superfamily/Ribonuclease H"/>
    <property type="match status" value="1"/>
</dbReference>
<sequence>MRALRMAFKMISDGYKPLVTFIVVNKRHHTRAFPVNQQDVDRKGNAVPGTVIDSAIVDSHRIDFFLYGHSAIEGTSVPGHYTVLYNENKMSIEDVQRLTYYLGYTGARCTRSVALVTPALYANLAAERARCYLTVPDDVSTVGSFESSSSNYDFRANSSSTTFNFVALHENLKNCMYFI</sequence>
<protein>
    <recommendedName>
        <fullName evidence="1">Piwi domain-containing protein</fullName>
    </recommendedName>
</protein>
<dbReference type="AlphaFoldDB" id="A0ABD3ERN9"/>
<dbReference type="Pfam" id="PF02171">
    <property type="entry name" value="Piwi"/>
    <property type="match status" value="1"/>
</dbReference>
<evidence type="ECO:0000259" key="1">
    <source>
        <dbReference type="PROSITE" id="PS50822"/>
    </source>
</evidence>
<accession>A0ABD3ERN9</accession>
<dbReference type="SMART" id="SM00950">
    <property type="entry name" value="Piwi"/>
    <property type="match status" value="1"/>
</dbReference>
<name>A0ABD3ERN9_9STRA</name>
<dbReference type="InterPro" id="IPR036397">
    <property type="entry name" value="RNaseH_sf"/>
</dbReference>
<evidence type="ECO:0000313" key="2">
    <source>
        <dbReference type="EMBL" id="KAL3656849.1"/>
    </source>
</evidence>
<dbReference type="SUPFAM" id="SSF53098">
    <property type="entry name" value="Ribonuclease H-like"/>
    <property type="match status" value="1"/>
</dbReference>
<dbReference type="EMBL" id="JBIMZQ010000072">
    <property type="protein sequence ID" value="KAL3656849.1"/>
    <property type="molecule type" value="Genomic_DNA"/>
</dbReference>
<organism evidence="2 3">
    <name type="scientific">Phytophthora oleae</name>
    <dbReference type="NCBI Taxonomy" id="2107226"/>
    <lineage>
        <taxon>Eukaryota</taxon>
        <taxon>Sar</taxon>
        <taxon>Stramenopiles</taxon>
        <taxon>Oomycota</taxon>
        <taxon>Peronosporomycetes</taxon>
        <taxon>Peronosporales</taxon>
        <taxon>Peronosporaceae</taxon>
        <taxon>Phytophthora</taxon>
    </lineage>
</organism>
<gene>
    <name evidence="2" type="ORF">V7S43_018192</name>
</gene>
<comment type="caution">
    <text evidence="2">The sequence shown here is derived from an EMBL/GenBank/DDBJ whole genome shotgun (WGS) entry which is preliminary data.</text>
</comment>
<proteinExistence type="predicted"/>